<comment type="caution">
    <text evidence="2">The sequence shown here is derived from an EMBL/GenBank/DDBJ whole genome shotgun (WGS) entry which is preliminary data.</text>
</comment>
<dbReference type="AlphaFoldDB" id="A0A3N6M816"/>
<dbReference type="OrthoDB" id="115386at2157"/>
<sequence>MLAGAAGVAVAGCLDDGTGEPDADGADGTDELTDDGSAGPPFEIATIDAPGSEAGTTTVPREGTVFLVNFTRTACPTSEGMVSTIRDARDRLAETDELDDGAVSVEFLSVTDPTRGLDPTDEELASWWDEHDGDWPIGVDGDGVMNRHYDVSGFPTTVAIDGAGTVHWRSSRGTAASNVVTGVREAVEAETAGGADDESNGGPDEPNTGDVEDDGSADADSGGDTT</sequence>
<accession>A0A3N6M816</accession>
<dbReference type="EMBL" id="REFZ01000008">
    <property type="protein sequence ID" value="RQG99788.1"/>
    <property type="molecule type" value="Genomic_DNA"/>
</dbReference>
<dbReference type="Gene3D" id="3.40.30.10">
    <property type="entry name" value="Glutaredoxin"/>
    <property type="match status" value="1"/>
</dbReference>
<dbReference type="InterPro" id="IPR036249">
    <property type="entry name" value="Thioredoxin-like_sf"/>
</dbReference>
<gene>
    <name evidence="2" type="ORF">EA472_13805</name>
</gene>
<evidence type="ECO:0000256" key="1">
    <source>
        <dbReference type="SAM" id="MobiDB-lite"/>
    </source>
</evidence>
<reference evidence="2 3" key="1">
    <citation type="submission" date="2018-10" db="EMBL/GenBank/DDBJ databases">
        <title>Natrarchaeobius chitinivorans gen. nov., sp. nov., and Natrarchaeobius haloalkaliphilus sp. nov., alkaliphilic, chitin-utilizing haloarchaea from hypersaline alkaline lakes.</title>
        <authorList>
            <person name="Sorokin D.Y."/>
            <person name="Elcheninov A.G."/>
            <person name="Kostrikina N.A."/>
            <person name="Bale N.J."/>
            <person name="Sinninghe Damste J.S."/>
            <person name="Khijniak T.V."/>
            <person name="Kublanov I.V."/>
            <person name="Toshchakov S.V."/>
        </authorList>
    </citation>
    <scope>NUCLEOTIDE SEQUENCE [LARGE SCALE GENOMIC DNA]</scope>
    <source>
        <strain evidence="2 3">AArcht7</strain>
    </source>
</reference>
<evidence type="ECO:0000313" key="3">
    <source>
        <dbReference type="Proteomes" id="UP000281431"/>
    </source>
</evidence>
<name>A0A3N6M816_NATCH</name>
<dbReference type="SUPFAM" id="SSF52833">
    <property type="entry name" value="Thioredoxin-like"/>
    <property type="match status" value="1"/>
</dbReference>
<feature type="compositionally biased region" description="Acidic residues" evidence="1">
    <location>
        <begin position="17"/>
        <end position="34"/>
    </location>
</feature>
<dbReference type="Proteomes" id="UP000281431">
    <property type="component" value="Unassembled WGS sequence"/>
</dbReference>
<feature type="region of interest" description="Disordered" evidence="1">
    <location>
        <begin position="13"/>
        <end position="58"/>
    </location>
</feature>
<protein>
    <submittedName>
        <fullName evidence="2">TlpA family protein disulfide reductase</fullName>
    </submittedName>
</protein>
<proteinExistence type="predicted"/>
<organism evidence="2 3">
    <name type="scientific">Natrarchaeobius chitinivorans</name>
    <dbReference type="NCBI Taxonomy" id="1679083"/>
    <lineage>
        <taxon>Archaea</taxon>
        <taxon>Methanobacteriati</taxon>
        <taxon>Methanobacteriota</taxon>
        <taxon>Stenosarchaea group</taxon>
        <taxon>Halobacteria</taxon>
        <taxon>Halobacteriales</taxon>
        <taxon>Natrialbaceae</taxon>
        <taxon>Natrarchaeobius</taxon>
    </lineage>
</organism>
<keyword evidence="3" id="KW-1185">Reference proteome</keyword>
<evidence type="ECO:0000313" key="2">
    <source>
        <dbReference type="EMBL" id="RQG99788.1"/>
    </source>
</evidence>
<feature type="region of interest" description="Disordered" evidence="1">
    <location>
        <begin position="183"/>
        <end position="226"/>
    </location>
</feature>